<gene>
    <name evidence="5" type="ORF">HMPREF1862_00921</name>
</gene>
<proteinExistence type="predicted"/>
<feature type="transmembrane region" description="Helical" evidence="3">
    <location>
        <begin position="285"/>
        <end position="303"/>
    </location>
</feature>
<feature type="compositionally biased region" description="Polar residues" evidence="2">
    <location>
        <begin position="248"/>
        <end position="259"/>
    </location>
</feature>
<accession>A0AB34X2J6</accession>
<dbReference type="Gene3D" id="2.60.40.4270">
    <property type="entry name" value="Listeria-Bacteroides repeat domain"/>
    <property type="match status" value="1"/>
</dbReference>
<keyword evidence="3" id="KW-0812">Transmembrane</keyword>
<feature type="region of interest" description="Disordered" evidence="2">
    <location>
        <begin position="222"/>
        <end position="279"/>
    </location>
</feature>
<comment type="caution">
    <text evidence="5">The sequence shown here is derived from an EMBL/GenBank/DDBJ whole genome shotgun (WGS) entry which is preliminary data.</text>
</comment>
<dbReference type="Pfam" id="PF09479">
    <property type="entry name" value="Flg_new"/>
    <property type="match status" value="1"/>
</dbReference>
<comment type="subcellular location">
    <subcellularLocation>
        <location evidence="1">Cell envelope</location>
    </subcellularLocation>
</comment>
<organism evidence="5 6">
    <name type="scientific">Varibaculum cambriense</name>
    <dbReference type="NCBI Taxonomy" id="184870"/>
    <lineage>
        <taxon>Bacteria</taxon>
        <taxon>Bacillati</taxon>
        <taxon>Actinomycetota</taxon>
        <taxon>Actinomycetes</taxon>
        <taxon>Actinomycetales</taxon>
        <taxon>Actinomycetaceae</taxon>
        <taxon>Varibaculum</taxon>
    </lineage>
</organism>
<keyword evidence="3" id="KW-0472">Membrane</keyword>
<dbReference type="NCBIfam" id="TIGR02543">
    <property type="entry name" value="List_Bact_rpt"/>
    <property type="match status" value="1"/>
</dbReference>
<evidence type="ECO:0000313" key="5">
    <source>
        <dbReference type="EMBL" id="KXB81196.1"/>
    </source>
</evidence>
<sequence length="311" mass="33435">MNENKRSIRLLALIVATLFAMTTLFFAGSAANAWAQDPAGSKHITALKFSVLNYEFGQSPNGVQVGTSTENVTVQSKKFLQADRNADAWKDATGTFAPEFKYRIKIGFSATNGYDFDGLTKEQIELETGEKAVEYDAAHKLAIFELKRIPQNHTLTFNTNGGSNINPVTEPENTVIDLADYLPTKKGFKFAGWYADAALTQKMDEVALGQNITVYAKWTEDENAAPENPQPAQPGDSENQPAPKPKPSATNRGTASVATGSKAVKAAKKIPQGEAKTPVTGSHSLLAIPMSIAMTAAGAVLIASRRKKAIL</sequence>
<feature type="signal peptide" evidence="4">
    <location>
        <begin position="1"/>
        <end position="35"/>
    </location>
</feature>
<dbReference type="EMBL" id="LSDN01000013">
    <property type="protein sequence ID" value="KXB81196.1"/>
    <property type="molecule type" value="Genomic_DNA"/>
</dbReference>
<evidence type="ECO:0000313" key="6">
    <source>
        <dbReference type="Proteomes" id="UP000070572"/>
    </source>
</evidence>
<evidence type="ECO:0000256" key="4">
    <source>
        <dbReference type="SAM" id="SignalP"/>
    </source>
</evidence>
<name>A0AB34X2J6_9ACTO</name>
<evidence type="ECO:0000256" key="3">
    <source>
        <dbReference type="SAM" id="Phobius"/>
    </source>
</evidence>
<dbReference type="AlphaFoldDB" id="A0AB34X2J6"/>
<dbReference type="Proteomes" id="UP000070572">
    <property type="component" value="Unassembled WGS sequence"/>
</dbReference>
<protein>
    <submittedName>
        <fullName evidence="5">Repeat protein</fullName>
    </submittedName>
</protein>
<keyword evidence="3" id="KW-1133">Transmembrane helix</keyword>
<evidence type="ECO:0000256" key="2">
    <source>
        <dbReference type="SAM" id="MobiDB-lite"/>
    </source>
</evidence>
<keyword evidence="4" id="KW-0732">Signal</keyword>
<dbReference type="RefSeq" id="WP_197413794.1">
    <property type="nucleotide sequence ID" value="NZ_KQ960683.1"/>
</dbReference>
<reference evidence="5 6" key="1">
    <citation type="submission" date="2016-01" db="EMBL/GenBank/DDBJ databases">
        <authorList>
            <person name="Mitreva M."/>
            <person name="Pepin K.H."/>
            <person name="Mihindukulasuriya K.A."/>
            <person name="Fulton R."/>
            <person name="Fronick C."/>
            <person name="O'Laughlin M."/>
            <person name="Miner T."/>
            <person name="Herter B."/>
            <person name="Rosa B.A."/>
            <person name="Cordes M."/>
            <person name="Tomlinson C."/>
            <person name="Wollam A."/>
            <person name="Palsikar V.B."/>
            <person name="Mardis E.R."/>
            <person name="Wilson R.K."/>
        </authorList>
    </citation>
    <scope>NUCLEOTIDE SEQUENCE [LARGE SCALE GENOMIC DNA]</scope>
    <source>
        <strain evidence="5 6">DNF00696</strain>
    </source>
</reference>
<dbReference type="GO" id="GO:0030313">
    <property type="term" value="C:cell envelope"/>
    <property type="evidence" value="ECO:0007669"/>
    <property type="project" value="UniProtKB-SubCell"/>
</dbReference>
<dbReference type="InterPro" id="IPR042229">
    <property type="entry name" value="Listeria/Bacterioides_rpt_sf"/>
</dbReference>
<dbReference type="InterPro" id="IPR013378">
    <property type="entry name" value="InlB-like_B-rpt"/>
</dbReference>
<feature type="chain" id="PRO_5044263811" evidence="4">
    <location>
        <begin position="36"/>
        <end position="311"/>
    </location>
</feature>
<evidence type="ECO:0000256" key="1">
    <source>
        <dbReference type="ARBA" id="ARBA00004196"/>
    </source>
</evidence>